<comment type="caution">
    <text evidence="6">Lacks conserved residue(s) required for the propagation of feature annotation.</text>
</comment>
<dbReference type="SMART" id="SM00235">
    <property type="entry name" value="ZnMc"/>
    <property type="match status" value="1"/>
</dbReference>
<evidence type="ECO:0000256" key="3">
    <source>
        <dbReference type="ARBA" id="ARBA00022801"/>
    </source>
</evidence>
<name>A0A4P2VK20_FLUSA</name>
<dbReference type="InterPro" id="IPR001506">
    <property type="entry name" value="Peptidase_M12A"/>
</dbReference>
<dbReference type="PANTHER" id="PTHR10127">
    <property type="entry name" value="DISCOIDIN, CUB, EGF, LAMININ , AND ZINC METALLOPROTEASE DOMAIN CONTAINING"/>
    <property type="match status" value="1"/>
</dbReference>
<dbReference type="PANTHER" id="PTHR10127:SF780">
    <property type="entry name" value="METALLOENDOPEPTIDASE"/>
    <property type="match status" value="1"/>
</dbReference>
<evidence type="ECO:0000313" key="8">
    <source>
        <dbReference type="EMBL" id="BBH51980.1"/>
    </source>
</evidence>
<evidence type="ECO:0000256" key="5">
    <source>
        <dbReference type="ARBA" id="ARBA00023049"/>
    </source>
</evidence>
<dbReference type="PROSITE" id="PS51864">
    <property type="entry name" value="ASTACIN"/>
    <property type="match status" value="1"/>
</dbReference>
<dbReference type="KEGG" id="sbf:JCM31447_04120"/>
<dbReference type="Gene3D" id="3.40.390.10">
    <property type="entry name" value="Collagenase (Catalytic Domain)"/>
    <property type="match status" value="1"/>
</dbReference>
<keyword evidence="4 6" id="KW-0862">Zinc</keyword>
<evidence type="ECO:0000313" key="9">
    <source>
        <dbReference type="Proteomes" id="UP000291236"/>
    </source>
</evidence>
<keyword evidence="5 6" id="KW-0482">Metalloprotease</keyword>
<keyword evidence="9" id="KW-1185">Reference proteome</keyword>
<dbReference type="EMBL" id="AP019368">
    <property type="protein sequence ID" value="BBH51980.1"/>
    <property type="molecule type" value="Genomic_DNA"/>
</dbReference>
<reference evidence="8 9" key="1">
    <citation type="submission" date="2018-12" db="EMBL/GenBank/DDBJ databases">
        <title>Rubrispira sanarue gen. nov., sp., nov., a member of the order Silvanigrellales, isolated from a brackish lake in Hamamatsu Japan.</title>
        <authorList>
            <person name="Maejima Y."/>
            <person name="Iino T."/>
            <person name="Muraguchi Y."/>
            <person name="Fukuda K."/>
            <person name="Nojiri H."/>
            <person name="Ohkuma M."/>
            <person name="Moriuchi R."/>
            <person name="Dohra H."/>
            <person name="Kimbara K."/>
            <person name="Shintani M."/>
        </authorList>
    </citation>
    <scope>NUCLEOTIDE SEQUENCE [LARGE SCALE GENOMIC DNA]</scope>
    <source>
        <strain evidence="8 9">RF1110005</strain>
    </source>
</reference>
<gene>
    <name evidence="8" type="ORF">JCM31447_04120</name>
</gene>
<feature type="domain" description="Peptidase M12A" evidence="7">
    <location>
        <begin position="50"/>
        <end position="291"/>
    </location>
</feature>
<feature type="binding site" evidence="6">
    <location>
        <position position="175"/>
    </location>
    <ligand>
        <name>Zn(2+)</name>
        <dbReference type="ChEBI" id="CHEBI:29105"/>
        <note>catalytic</note>
    </ligand>
</feature>
<evidence type="ECO:0000256" key="4">
    <source>
        <dbReference type="ARBA" id="ARBA00022833"/>
    </source>
</evidence>
<dbReference type="SUPFAM" id="SSF55486">
    <property type="entry name" value="Metalloproteases ('zincins'), catalytic domain"/>
    <property type="match status" value="1"/>
</dbReference>
<dbReference type="InterPro" id="IPR006026">
    <property type="entry name" value="Peptidase_Metallo"/>
</dbReference>
<feature type="binding site" evidence="6">
    <location>
        <position position="179"/>
    </location>
    <ligand>
        <name>Zn(2+)</name>
        <dbReference type="ChEBI" id="CHEBI:29105"/>
        <note>catalytic</note>
    </ligand>
</feature>
<feature type="active site" evidence="6">
    <location>
        <position position="176"/>
    </location>
</feature>
<proteinExistence type="predicted"/>
<sequence length="392" mass="45274">MNLLKILKFSAKILAFTQFSVYADTSESYQNSKYEFIEVNNHSENKRSKRALLLKKFWDGGKVYFFFDSQGNPHSEDEKNRIRLIMRELEGEANISFEEINDQIDNLSNYKAYIRITNMIGNSDEDVYAGCYVTHVGVPEGEGKLNLSTRYTLDGDQFSCFKSDEGLYSNAAIRHELLHILGFEHEHIRPEQREKINYNYNSLRKIYKKPGVIRANLDPLSSPLPANYLIFGDYDYDSIMHYDSYAGASNDAKLNKKPFVTKINGELISYNEFLSPSDKFALRKIYGSVPSEILQDSEGNNMQFCKLYKIDYIMIPEKGDWKYLISAAQSNLRDLNPHENQNSFFGIFEPANDQKLCSETLPSLKTQNIKIHLEIVQNDNLKFNTQEYIASN</sequence>
<dbReference type="GO" id="GO:0008270">
    <property type="term" value="F:zinc ion binding"/>
    <property type="evidence" value="ECO:0007669"/>
    <property type="project" value="UniProtKB-UniRule"/>
</dbReference>
<dbReference type="Pfam" id="PF01400">
    <property type="entry name" value="Astacin"/>
    <property type="match status" value="1"/>
</dbReference>
<organism evidence="8 9">
    <name type="scientific">Fluviispira sanaruensis</name>
    <dbReference type="NCBI Taxonomy" id="2493639"/>
    <lineage>
        <taxon>Bacteria</taxon>
        <taxon>Pseudomonadati</taxon>
        <taxon>Bdellovibrionota</taxon>
        <taxon>Oligoflexia</taxon>
        <taxon>Silvanigrellales</taxon>
        <taxon>Silvanigrellaceae</taxon>
        <taxon>Fluviispira</taxon>
    </lineage>
</organism>
<comment type="cofactor">
    <cofactor evidence="6">
        <name>Zn(2+)</name>
        <dbReference type="ChEBI" id="CHEBI:29105"/>
    </cofactor>
    <text evidence="6">Binds 1 zinc ion per subunit.</text>
</comment>
<dbReference type="GO" id="GO:0006508">
    <property type="term" value="P:proteolysis"/>
    <property type="evidence" value="ECO:0007669"/>
    <property type="project" value="UniProtKB-KW"/>
</dbReference>
<dbReference type="RefSeq" id="WP_130606027.1">
    <property type="nucleotide sequence ID" value="NZ_AP019368.1"/>
</dbReference>
<protein>
    <recommendedName>
        <fullName evidence="7">Peptidase M12A domain-containing protein</fullName>
    </recommendedName>
</protein>
<keyword evidence="2 6" id="KW-0479">Metal-binding</keyword>
<evidence type="ECO:0000259" key="7">
    <source>
        <dbReference type="PROSITE" id="PS51864"/>
    </source>
</evidence>
<keyword evidence="3 6" id="KW-0378">Hydrolase</keyword>
<dbReference type="Proteomes" id="UP000291236">
    <property type="component" value="Chromosome"/>
</dbReference>
<feature type="binding site" evidence="6">
    <location>
        <position position="185"/>
    </location>
    <ligand>
        <name>Zn(2+)</name>
        <dbReference type="ChEBI" id="CHEBI:29105"/>
        <note>catalytic</note>
    </ligand>
</feature>
<evidence type="ECO:0000256" key="6">
    <source>
        <dbReference type="PROSITE-ProRule" id="PRU01211"/>
    </source>
</evidence>
<dbReference type="GO" id="GO:0004222">
    <property type="term" value="F:metalloendopeptidase activity"/>
    <property type="evidence" value="ECO:0007669"/>
    <property type="project" value="UniProtKB-UniRule"/>
</dbReference>
<evidence type="ECO:0000256" key="1">
    <source>
        <dbReference type="ARBA" id="ARBA00022670"/>
    </source>
</evidence>
<accession>A0A4P2VK20</accession>
<keyword evidence="1 6" id="KW-0645">Protease</keyword>
<dbReference type="InterPro" id="IPR024079">
    <property type="entry name" value="MetalloPept_cat_dom_sf"/>
</dbReference>
<dbReference type="OrthoDB" id="5117805at2"/>
<evidence type="ECO:0000256" key="2">
    <source>
        <dbReference type="ARBA" id="ARBA00022723"/>
    </source>
</evidence>
<dbReference type="AlphaFoldDB" id="A0A4P2VK20"/>